<evidence type="ECO:0000313" key="1">
    <source>
        <dbReference type="EMBL" id="MFC5065872.1"/>
    </source>
</evidence>
<name>A0ABV9YV43_9PSEU</name>
<evidence type="ECO:0000313" key="2">
    <source>
        <dbReference type="Proteomes" id="UP001595947"/>
    </source>
</evidence>
<dbReference type="SUPFAM" id="SSF55961">
    <property type="entry name" value="Bet v1-like"/>
    <property type="match status" value="1"/>
</dbReference>
<protein>
    <submittedName>
        <fullName evidence="1">SRPBCC family protein</fullName>
    </submittedName>
</protein>
<dbReference type="Pfam" id="PF10604">
    <property type="entry name" value="Polyketide_cyc2"/>
    <property type="match status" value="1"/>
</dbReference>
<gene>
    <name evidence="1" type="ORF">ACFPBZ_26900</name>
</gene>
<dbReference type="RefSeq" id="WP_378039191.1">
    <property type="nucleotide sequence ID" value="NZ_JBHSIV010000049.1"/>
</dbReference>
<sequence length="150" mass="16510">MHQHLEVRIAACPDYVWAVLVDVARWPDWSPSLREVEPFDGGPLVVGGGIRVRQRHLPDRQWRVAELRRHRGFTWRGEGVGSSASLKVRMSRADDGGTDVVVDLDRSGWVGSMVGRMTGGTAAAHLDELVSGLRRRCEAGQCAPSPTRSS</sequence>
<reference evidence="2" key="1">
    <citation type="journal article" date="2019" name="Int. J. Syst. Evol. Microbiol.">
        <title>The Global Catalogue of Microorganisms (GCM) 10K type strain sequencing project: providing services to taxonomists for standard genome sequencing and annotation.</title>
        <authorList>
            <consortium name="The Broad Institute Genomics Platform"/>
            <consortium name="The Broad Institute Genome Sequencing Center for Infectious Disease"/>
            <person name="Wu L."/>
            <person name="Ma J."/>
        </authorList>
    </citation>
    <scope>NUCLEOTIDE SEQUENCE [LARGE SCALE GENOMIC DNA]</scope>
    <source>
        <strain evidence="2">CGMCC 4.7093</strain>
    </source>
</reference>
<dbReference type="Proteomes" id="UP001595947">
    <property type="component" value="Unassembled WGS sequence"/>
</dbReference>
<comment type="caution">
    <text evidence="1">The sequence shown here is derived from an EMBL/GenBank/DDBJ whole genome shotgun (WGS) entry which is preliminary data.</text>
</comment>
<dbReference type="Gene3D" id="3.30.530.20">
    <property type="match status" value="1"/>
</dbReference>
<dbReference type="EMBL" id="JBHSIV010000049">
    <property type="protein sequence ID" value="MFC5065872.1"/>
    <property type="molecule type" value="Genomic_DNA"/>
</dbReference>
<keyword evidence="2" id="KW-1185">Reference proteome</keyword>
<dbReference type="InterPro" id="IPR019587">
    <property type="entry name" value="Polyketide_cyclase/dehydratase"/>
</dbReference>
<proteinExistence type="predicted"/>
<accession>A0ABV9YV43</accession>
<dbReference type="InterPro" id="IPR023393">
    <property type="entry name" value="START-like_dom_sf"/>
</dbReference>
<organism evidence="1 2">
    <name type="scientific">Actinomycetospora atypica</name>
    <dbReference type="NCBI Taxonomy" id="1290095"/>
    <lineage>
        <taxon>Bacteria</taxon>
        <taxon>Bacillati</taxon>
        <taxon>Actinomycetota</taxon>
        <taxon>Actinomycetes</taxon>
        <taxon>Pseudonocardiales</taxon>
        <taxon>Pseudonocardiaceae</taxon>
        <taxon>Actinomycetospora</taxon>
    </lineage>
</organism>